<organism evidence="1 2">
    <name type="scientific">Aspergillus oryzae</name>
    <name type="common">Yellow koji mold</name>
    <dbReference type="NCBI Taxonomy" id="5062"/>
    <lineage>
        <taxon>Eukaryota</taxon>
        <taxon>Fungi</taxon>
        <taxon>Dikarya</taxon>
        <taxon>Ascomycota</taxon>
        <taxon>Pezizomycotina</taxon>
        <taxon>Eurotiomycetes</taxon>
        <taxon>Eurotiomycetidae</taxon>
        <taxon>Eurotiales</taxon>
        <taxon>Aspergillaceae</taxon>
        <taxon>Aspergillus</taxon>
        <taxon>Aspergillus subgen. Circumdati</taxon>
    </lineage>
</organism>
<reference evidence="1" key="1">
    <citation type="submission" date="2023-04" db="EMBL/GenBank/DDBJ databases">
        <title>Aspergillus oryzae NBRC 4228.</title>
        <authorList>
            <person name="Ichikawa N."/>
            <person name="Sato H."/>
            <person name="Tonouchi N."/>
        </authorList>
    </citation>
    <scope>NUCLEOTIDE SEQUENCE</scope>
    <source>
        <strain evidence="1">NBRC 4228</strain>
    </source>
</reference>
<dbReference type="Proteomes" id="UP001165205">
    <property type="component" value="Unassembled WGS sequence"/>
</dbReference>
<dbReference type="AlphaFoldDB" id="A0AAN4YXV3"/>
<protein>
    <submittedName>
        <fullName evidence="1">Unnamed protein product</fullName>
    </submittedName>
</protein>
<evidence type="ECO:0000313" key="2">
    <source>
        <dbReference type="Proteomes" id="UP001165205"/>
    </source>
</evidence>
<name>A0AAN4YXV3_ASPOZ</name>
<sequence length="74" mass="8142">MLIQESFHDVPTKADGNGTMREAPIYLFIFELAGSDGVFSLRIRGHLANMAVTMKASMYSIPLSLDILRPDSLA</sequence>
<proteinExistence type="predicted"/>
<dbReference type="EMBL" id="BSYA01000258">
    <property type="protein sequence ID" value="GMG37777.1"/>
    <property type="molecule type" value="Genomic_DNA"/>
</dbReference>
<comment type="caution">
    <text evidence="1">The sequence shown here is derived from an EMBL/GenBank/DDBJ whole genome shotgun (WGS) entry which is preliminary data.</text>
</comment>
<evidence type="ECO:0000313" key="1">
    <source>
        <dbReference type="EMBL" id="GMG37777.1"/>
    </source>
</evidence>
<accession>A0AAN4YXV3</accession>
<gene>
    <name evidence="1" type="ORF">Aory04_001257900</name>
</gene>